<dbReference type="AlphaFoldDB" id="A0ABD3XVH3"/>
<dbReference type="Pfam" id="PF12937">
    <property type="entry name" value="F-box-like"/>
    <property type="match status" value="1"/>
</dbReference>
<dbReference type="FunFam" id="1.20.1280.50:FF:000012">
    <property type="entry name" value="F-box only protein 9"/>
    <property type="match status" value="1"/>
</dbReference>
<keyword evidence="4" id="KW-0963">Cytoplasm</keyword>
<evidence type="ECO:0000256" key="7">
    <source>
        <dbReference type="PROSITE-ProRule" id="PRU00339"/>
    </source>
</evidence>
<dbReference type="InterPro" id="IPR045464">
    <property type="entry name" value="Hrt3/FBXO9_C"/>
</dbReference>
<evidence type="ECO:0000256" key="4">
    <source>
        <dbReference type="ARBA" id="ARBA00022490"/>
    </source>
</evidence>
<protein>
    <recommendedName>
        <fullName evidence="3">F-box only protein 9</fullName>
    </recommendedName>
</protein>
<dbReference type="PROSITE" id="PS50181">
    <property type="entry name" value="FBOX"/>
    <property type="match status" value="1"/>
</dbReference>
<accession>A0ABD3XVH3</accession>
<dbReference type="InterPro" id="IPR036047">
    <property type="entry name" value="F-box-like_dom_sf"/>
</dbReference>
<evidence type="ECO:0000256" key="2">
    <source>
        <dbReference type="ARBA" id="ARBA00004906"/>
    </source>
</evidence>
<feature type="region of interest" description="Disordered" evidence="8">
    <location>
        <begin position="1"/>
        <end position="27"/>
    </location>
</feature>
<reference evidence="10 11" key="1">
    <citation type="submission" date="2024-11" db="EMBL/GenBank/DDBJ databases">
        <title>Chromosome-level genome assembly of the freshwater bivalve Anodonta woodiana.</title>
        <authorList>
            <person name="Chen X."/>
        </authorList>
    </citation>
    <scope>NUCLEOTIDE SEQUENCE [LARGE SCALE GENOMIC DNA]</scope>
    <source>
        <strain evidence="10">MN2024</strain>
        <tissue evidence="10">Gills</tissue>
    </source>
</reference>
<evidence type="ECO:0000256" key="6">
    <source>
        <dbReference type="ARBA" id="ARBA00022803"/>
    </source>
</evidence>
<keyword evidence="5" id="KW-0833">Ubl conjugation pathway</keyword>
<name>A0ABD3XVH3_SINWO</name>
<dbReference type="PANTHER" id="PTHR12874">
    <property type="entry name" value="F-BOX ONLY PROTEIN 48-RELATED"/>
    <property type="match status" value="1"/>
</dbReference>
<evidence type="ECO:0000256" key="5">
    <source>
        <dbReference type="ARBA" id="ARBA00022786"/>
    </source>
</evidence>
<evidence type="ECO:0000256" key="3">
    <source>
        <dbReference type="ARBA" id="ARBA00019775"/>
    </source>
</evidence>
<dbReference type="PROSITE" id="PS50005">
    <property type="entry name" value="TPR"/>
    <property type="match status" value="1"/>
</dbReference>
<dbReference type="Pfam" id="PF19270">
    <property type="entry name" value="FBO_C"/>
    <property type="match status" value="1"/>
</dbReference>
<dbReference type="Proteomes" id="UP001634394">
    <property type="component" value="Unassembled WGS sequence"/>
</dbReference>
<feature type="region of interest" description="Disordered" evidence="8">
    <location>
        <begin position="111"/>
        <end position="131"/>
    </location>
</feature>
<gene>
    <name evidence="10" type="ORF">ACJMK2_001457</name>
</gene>
<feature type="domain" description="F-box" evidence="9">
    <location>
        <begin position="161"/>
        <end position="212"/>
    </location>
</feature>
<proteinExistence type="predicted"/>
<evidence type="ECO:0000259" key="9">
    <source>
        <dbReference type="PROSITE" id="PS50181"/>
    </source>
</evidence>
<comment type="subcellular location">
    <subcellularLocation>
        <location evidence="1">Cytoplasm</location>
    </subcellularLocation>
</comment>
<keyword evidence="6 7" id="KW-0802">TPR repeat</keyword>
<dbReference type="CDD" id="cd22089">
    <property type="entry name" value="F-box_FBXO9"/>
    <property type="match status" value="1"/>
</dbReference>
<sequence>MDKESSESILFDDKVPEENGGDESPDLETQLQHFRDQWQQEIHHSAALNNGVNTYADVLKSSPESEIETQARKFFMMGSSAEEAGSLYEAILYYRKAMQMVPDIEFRMSTRPKNISPRDRTESESSVEDGGIDEEDDLVAKFHKLWTSQPALCQLENPQRMTHISVLPMEVLIYIFKWVVSCDLDMISLENLSEVCRGFYMCARDEEIWRLACLRVWGNNCMKKKKYTTWRSMFIENHVFSCYISKTTYSRLGEKSLDNFYRPWHQVEYFRYVRFFPDGIVLMMTSPEDPQITVPKLKYRTSRCPGLLQGMYRLSEDRVTAVLKQVKTIETSGYKYKRNRNQNQNESELSYHVDFEIAATGKKRNSAKLVWKQYFISTYHRSTGEENITHFDINKSFPPLLFSRVKSYTQGALRPLEAP</sequence>
<dbReference type="Gene3D" id="1.20.1280.50">
    <property type="match status" value="1"/>
</dbReference>
<dbReference type="GO" id="GO:0005737">
    <property type="term" value="C:cytoplasm"/>
    <property type="evidence" value="ECO:0007669"/>
    <property type="project" value="UniProtKB-SubCell"/>
</dbReference>
<evidence type="ECO:0000313" key="10">
    <source>
        <dbReference type="EMBL" id="KAL3889102.1"/>
    </source>
</evidence>
<evidence type="ECO:0000313" key="11">
    <source>
        <dbReference type="Proteomes" id="UP001634394"/>
    </source>
</evidence>
<dbReference type="InterPro" id="IPR001810">
    <property type="entry name" value="F-box_dom"/>
</dbReference>
<comment type="pathway">
    <text evidence="2">Protein modification; protein ubiquitination.</text>
</comment>
<evidence type="ECO:0000256" key="8">
    <source>
        <dbReference type="SAM" id="MobiDB-lite"/>
    </source>
</evidence>
<feature type="compositionally biased region" description="Basic and acidic residues" evidence="8">
    <location>
        <begin position="1"/>
        <end position="17"/>
    </location>
</feature>
<comment type="caution">
    <text evidence="10">The sequence shown here is derived from an EMBL/GenBank/DDBJ whole genome shotgun (WGS) entry which is preliminary data.</text>
</comment>
<organism evidence="10 11">
    <name type="scientific">Sinanodonta woodiana</name>
    <name type="common">Chinese pond mussel</name>
    <name type="synonym">Anodonta woodiana</name>
    <dbReference type="NCBI Taxonomy" id="1069815"/>
    <lineage>
        <taxon>Eukaryota</taxon>
        <taxon>Metazoa</taxon>
        <taxon>Spiralia</taxon>
        <taxon>Lophotrochozoa</taxon>
        <taxon>Mollusca</taxon>
        <taxon>Bivalvia</taxon>
        <taxon>Autobranchia</taxon>
        <taxon>Heteroconchia</taxon>
        <taxon>Palaeoheterodonta</taxon>
        <taxon>Unionida</taxon>
        <taxon>Unionoidea</taxon>
        <taxon>Unionidae</taxon>
        <taxon>Unioninae</taxon>
        <taxon>Sinanodonta</taxon>
    </lineage>
</organism>
<keyword evidence="11" id="KW-1185">Reference proteome</keyword>
<dbReference type="EMBL" id="JBJQND010000001">
    <property type="protein sequence ID" value="KAL3889102.1"/>
    <property type="molecule type" value="Genomic_DNA"/>
</dbReference>
<dbReference type="InterPro" id="IPR019734">
    <property type="entry name" value="TPR_rpt"/>
</dbReference>
<feature type="repeat" description="TPR" evidence="7">
    <location>
        <begin position="71"/>
        <end position="104"/>
    </location>
</feature>
<dbReference type="PANTHER" id="PTHR12874:SF29">
    <property type="entry name" value="F-BOX ONLY PROTEIN 9"/>
    <property type="match status" value="1"/>
</dbReference>
<evidence type="ECO:0000256" key="1">
    <source>
        <dbReference type="ARBA" id="ARBA00004496"/>
    </source>
</evidence>
<dbReference type="SUPFAM" id="SSF81383">
    <property type="entry name" value="F-box domain"/>
    <property type="match status" value="1"/>
</dbReference>